<dbReference type="RefSeq" id="WP_348787414.1">
    <property type="nucleotide sequence ID" value="NZ_CP157390.1"/>
</dbReference>
<dbReference type="AlphaFoldDB" id="A0AAU7G919"/>
<feature type="compositionally biased region" description="Basic and acidic residues" evidence="1">
    <location>
        <begin position="55"/>
        <end position="71"/>
    </location>
</feature>
<sequence>MSDDPDVIRAEIEATRRDLSGDVDALADKVTPSKIAHRQSRRVKGAFHSLSERVMGSDDSGHRSLGEAAGDRLGDAADATADAGRRVVAKAEGNPLAVGLIAFGVGWLAASLIPASEKEQELASAAKDAAQPMLHEAAEVGKQIADDLKEPAQEAVQAVKETAQDSVETVKAEATDRAGDVRDDAADAGRRLQDGA</sequence>
<name>A0AAU7G919_9MICO</name>
<protein>
    <submittedName>
        <fullName evidence="2">DUF3618 domain-containing protein</fullName>
    </submittedName>
</protein>
<organism evidence="2">
    <name type="scientific">Leifsonia sp. NPDC080035</name>
    <dbReference type="NCBI Taxonomy" id="3143936"/>
    <lineage>
        <taxon>Bacteria</taxon>
        <taxon>Bacillati</taxon>
        <taxon>Actinomycetota</taxon>
        <taxon>Actinomycetes</taxon>
        <taxon>Micrococcales</taxon>
        <taxon>Microbacteriaceae</taxon>
        <taxon>Leifsonia</taxon>
    </lineage>
</organism>
<reference evidence="2" key="1">
    <citation type="submission" date="2024-05" db="EMBL/GenBank/DDBJ databases">
        <title>The Natural Products Discovery Center: Release of the First 8490 Sequenced Strains for Exploring Actinobacteria Biosynthetic Diversity.</title>
        <authorList>
            <person name="Kalkreuter E."/>
            <person name="Kautsar S.A."/>
            <person name="Yang D."/>
            <person name="Bader C.D."/>
            <person name="Teijaro C.N."/>
            <person name="Fluegel L."/>
            <person name="Davis C.M."/>
            <person name="Simpson J.R."/>
            <person name="Lauterbach L."/>
            <person name="Steele A.D."/>
            <person name="Gui C."/>
            <person name="Meng S."/>
            <person name="Li G."/>
            <person name="Viehrig K."/>
            <person name="Ye F."/>
            <person name="Su P."/>
            <person name="Kiefer A.F."/>
            <person name="Nichols A."/>
            <person name="Cepeda A.J."/>
            <person name="Yan W."/>
            <person name="Fan B."/>
            <person name="Jiang Y."/>
            <person name="Adhikari A."/>
            <person name="Zheng C.-J."/>
            <person name="Schuster L."/>
            <person name="Cowan T.M."/>
            <person name="Smanski M.J."/>
            <person name="Chevrette M.G."/>
            <person name="de Carvalho L.P.S."/>
            <person name="Shen B."/>
        </authorList>
    </citation>
    <scope>NUCLEOTIDE SEQUENCE</scope>
    <source>
        <strain evidence="2">NPDC080035</strain>
    </source>
</reference>
<feature type="compositionally biased region" description="Basic and acidic residues" evidence="1">
    <location>
        <begin position="168"/>
        <end position="196"/>
    </location>
</feature>
<feature type="region of interest" description="Disordered" evidence="1">
    <location>
        <begin position="51"/>
        <end position="71"/>
    </location>
</feature>
<accession>A0AAU7G919</accession>
<gene>
    <name evidence="2" type="ORF">AAME72_15325</name>
</gene>
<dbReference type="EMBL" id="CP157390">
    <property type="protein sequence ID" value="XBM47441.1"/>
    <property type="molecule type" value="Genomic_DNA"/>
</dbReference>
<proteinExistence type="predicted"/>
<dbReference type="Pfam" id="PF12277">
    <property type="entry name" value="DUF3618"/>
    <property type="match status" value="1"/>
</dbReference>
<dbReference type="InterPro" id="IPR022062">
    <property type="entry name" value="DUF3618"/>
</dbReference>
<feature type="region of interest" description="Disordered" evidence="1">
    <location>
        <begin position="152"/>
        <end position="196"/>
    </location>
</feature>
<evidence type="ECO:0000256" key="1">
    <source>
        <dbReference type="SAM" id="MobiDB-lite"/>
    </source>
</evidence>
<evidence type="ECO:0000313" key="2">
    <source>
        <dbReference type="EMBL" id="XBM47441.1"/>
    </source>
</evidence>